<dbReference type="Gene3D" id="3.40.50.970">
    <property type="match status" value="1"/>
</dbReference>
<dbReference type="Proteomes" id="UP000000582">
    <property type="component" value="Chromosome"/>
</dbReference>
<dbReference type="OrthoDB" id="3203527at2"/>
<evidence type="ECO:0000313" key="2">
    <source>
        <dbReference type="Proteomes" id="UP000000582"/>
    </source>
</evidence>
<keyword evidence="2" id="KW-1185">Reference proteome</keyword>
<accession>Q8NU51</accession>
<sequence length="193" mass="20222">MAADVATSAPARGFFHPSGNSRDLVVCGGFAATGAASEIRRANVALVLGAGLNQFTMAFGEAFGELAEVLQVDLETQTTNPRINHFISADNTTVVAAVLLKLRTQNFHAPRRLYLDDNPLTCPGGDALAADGRLDPHSLMRQLNGILPANKFVASDGGHFIGGANTYFDLESRDSIVLLGTAFNPSASASPPP</sequence>
<reference evidence="2" key="1">
    <citation type="journal article" date="2003" name="Appl. Microbiol. Biotechnol.">
        <title>The Corynebacterium glutamicum genome: features and impacts on biotechnological processes.</title>
        <authorList>
            <person name="Ikeda M."/>
            <person name="Nakagawa S."/>
        </authorList>
    </citation>
    <scope>NUCLEOTIDE SEQUENCE [LARGE SCALE GENOMIC DNA]</scope>
    <source>
        <strain evidence="2">ATCC 13032 / DSM 20300 / BCRC 11384 / JCM 1318 / LMG 3730 / NCIMB 10025</strain>
    </source>
</reference>
<dbReference type="STRING" id="196627.cg0126"/>
<dbReference type="Gene3D" id="3.40.50.1220">
    <property type="entry name" value="TPP-binding domain"/>
    <property type="match status" value="1"/>
</dbReference>
<dbReference type="AlphaFoldDB" id="Q8NU51"/>
<organism evidence="1 2">
    <name type="scientific">Corynebacterium glutamicum (strain ATCC 13032 / DSM 20300 / JCM 1318 / BCRC 11384 / CCUG 27702 / LMG 3730 / NBRC 12168 / NCIMB 10025 / NRRL B-2784 / 534)</name>
    <dbReference type="NCBI Taxonomy" id="196627"/>
    <lineage>
        <taxon>Bacteria</taxon>
        <taxon>Bacillati</taxon>
        <taxon>Actinomycetota</taxon>
        <taxon>Actinomycetes</taxon>
        <taxon>Mycobacteriales</taxon>
        <taxon>Corynebacteriaceae</taxon>
        <taxon>Corynebacterium</taxon>
    </lineage>
</organism>
<dbReference type="KEGG" id="cgb:cg0126"/>
<dbReference type="eggNOG" id="COG0028">
    <property type="taxonomic scope" value="Bacteria"/>
</dbReference>
<dbReference type="EMBL" id="BA000036">
    <property type="protein sequence ID" value="BAB97489.1"/>
    <property type="molecule type" value="Genomic_DNA"/>
</dbReference>
<accession>Q6M8Q6</accession>
<dbReference type="BioCyc" id="CORYNE:G18NG-9645-MONOMER"/>
<evidence type="ECO:0000313" key="1">
    <source>
        <dbReference type="EMBL" id="BAB97489.1"/>
    </source>
</evidence>
<dbReference type="KEGG" id="cgl:Cgl0096"/>
<proteinExistence type="predicted"/>
<name>Q8NU51_CORGL</name>
<protein>
    <submittedName>
        <fullName evidence="1">Uncharacterized protein</fullName>
    </submittedName>
</protein>
<dbReference type="HOGENOM" id="CLU_1406661_0_0_11"/>
<gene>
    <name evidence="1" type="ordered locus">Cgl0096</name>
</gene>